<dbReference type="OrthoDB" id="1111734at2759"/>
<feature type="domain" description="Micro-fibrillar-associated protein 1 C-terminal" evidence="3">
    <location>
        <begin position="21"/>
        <end position="41"/>
    </location>
</feature>
<protein>
    <recommendedName>
        <fullName evidence="3">Micro-fibrillar-associated protein 1 C-terminal domain-containing protein</fullName>
    </recommendedName>
</protein>
<comment type="caution">
    <text evidence="4">The sequence shown here is derived from an EMBL/GenBank/DDBJ whole genome shotgun (WGS) entry which is preliminary data.</text>
</comment>
<evidence type="ECO:0000313" key="5">
    <source>
        <dbReference type="Proteomes" id="UP000748531"/>
    </source>
</evidence>
<dbReference type="EMBL" id="LUCH01006736">
    <property type="protein sequence ID" value="KAF5397131.1"/>
    <property type="molecule type" value="Genomic_DNA"/>
</dbReference>
<evidence type="ECO:0000313" key="4">
    <source>
        <dbReference type="EMBL" id="KAF5397131.1"/>
    </source>
</evidence>
<feature type="region of interest" description="Disordered" evidence="2">
    <location>
        <begin position="61"/>
        <end position="84"/>
    </location>
</feature>
<evidence type="ECO:0000259" key="3">
    <source>
        <dbReference type="Pfam" id="PF06991"/>
    </source>
</evidence>
<dbReference type="InterPro" id="IPR033194">
    <property type="entry name" value="MFAP1"/>
</dbReference>
<reference evidence="4" key="1">
    <citation type="submission" date="2019-05" db="EMBL/GenBank/DDBJ databases">
        <title>Annotation for the trematode Paragonimus heterotremus.</title>
        <authorList>
            <person name="Choi Y.-J."/>
        </authorList>
    </citation>
    <scope>NUCLEOTIDE SEQUENCE</scope>
    <source>
        <strain evidence="4">LC</strain>
    </source>
</reference>
<sequence length="84" mass="9678">MFVRHSISVYNFYVFFSLQWQVKNFGRAGRTKYTHLVDQDTTVFDSPWSTSNPHNVKFQSTHGGGFKQVFDKPTALSQSKKKTG</sequence>
<comment type="similarity">
    <text evidence="1">Belongs to the MFAP1 family.</text>
</comment>
<dbReference type="Proteomes" id="UP000748531">
    <property type="component" value="Unassembled WGS sequence"/>
</dbReference>
<dbReference type="Pfam" id="PF06991">
    <property type="entry name" value="MFAP1"/>
    <property type="match status" value="1"/>
</dbReference>
<accession>A0A8J4WEL3</accession>
<proteinExistence type="inferred from homology"/>
<keyword evidence="5" id="KW-1185">Reference proteome</keyword>
<gene>
    <name evidence="4" type="ORF">PHET_09412</name>
</gene>
<evidence type="ECO:0000256" key="1">
    <source>
        <dbReference type="ARBA" id="ARBA00008155"/>
    </source>
</evidence>
<dbReference type="PANTHER" id="PTHR15327">
    <property type="entry name" value="MICROFIBRIL-ASSOCIATED PROTEIN"/>
    <property type="match status" value="1"/>
</dbReference>
<dbReference type="InterPro" id="IPR009730">
    <property type="entry name" value="MFAP1_C"/>
</dbReference>
<organism evidence="4 5">
    <name type="scientific">Paragonimus heterotremus</name>
    <dbReference type="NCBI Taxonomy" id="100268"/>
    <lineage>
        <taxon>Eukaryota</taxon>
        <taxon>Metazoa</taxon>
        <taxon>Spiralia</taxon>
        <taxon>Lophotrochozoa</taxon>
        <taxon>Platyhelminthes</taxon>
        <taxon>Trematoda</taxon>
        <taxon>Digenea</taxon>
        <taxon>Plagiorchiida</taxon>
        <taxon>Troglotremata</taxon>
        <taxon>Troglotrematidae</taxon>
        <taxon>Paragonimus</taxon>
    </lineage>
</organism>
<name>A0A8J4WEL3_9TREM</name>
<evidence type="ECO:0000256" key="2">
    <source>
        <dbReference type="SAM" id="MobiDB-lite"/>
    </source>
</evidence>
<dbReference type="AlphaFoldDB" id="A0A8J4WEL3"/>